<keyword evidence="3" id="KW-1185">Reference proteome</keyword>
<comment type="caution">
    <text evidence="2">The sequence shown here is derived from an EMBL/GenBank/DDBJ whole genome shotgun (WGS) entry which is preliminary data.</text>
</comment>
<dbReference type="GO" id="GO:0008745">
    <property type="term" value="F:N-acetylmuramoyl-L-alanine amidase activity"/>
    <property type="evidence" value="ECO:0007669"/>
    <property type="project" value="InterPro"/>
</dbReference>
<sequence>MNEDSKVTEFDFNDALARDIEAKQGEVAIQRVYRRTYRSLPQDINELGPDFVVSLHCNAYNKRTSGSEVLYYHRSETGGQIAGMLNAKLVDALKNRNRGIRPRSAEERGGYLLRYTNAPCVIAEPFFIDNNEELANAKRRRRYLIKAYLEAIEEIGRLVRPGPTIAPLLQAAALAPVANSVGGGAVAAGAGGSNGWSTAVAHQVSIDYWANTYPEGYSGVLANPRVKDMSFFNADVSPVVRRNEMRIVAGGFLAFHAALGNSAQPGGIGEDEAFNLLVSQFTQGECRLSLSALAADDCYLFPDEQGVG</sequence>
<accession>A0A939IKC0</accession>
<dbReference type="SUPFAM" id="SSF53187">
    <property type="entry name" value="Zn-dependent exopeptidases"/>
    <property type="match status" value="1"/>
</dbReference>
<evidence type="ECO:0000313" key="3">
    <source>
        <dbReference type="Proteomes" id="UP000664303"/>
    </source>
</evidence>
<dbReference type="Pfam" id="PF01520">
    <property type="entry name" value="Amidase_3"/>
    <property type="match status" value="1"/>
</dbReference>
<dbReference type="Gene3D" id="3.40.630.40">
    <property type="entry name" value="Zn-dependent exopeptidases"/>
    <property type="match status" value="1"/>
</dbReference>
<dbReference type="CDD" id="cd02696">
    <property type="entry name" value="MurNAc-LAA"/>
    <property type="match status" value="1"/>
</dbReference>
<evidence type="ECO:0000259" key="1">
    <source>
        <dbReference type="SMART" id="SM00646"/>
    </source>
</evidence>
<feature type="domain" description="MurNAc-LAA" evidence="1">
    <location>
        <begin position="41"/>
        <end position="153"/>
    </location>
</feature>
<gene>
    <name evidence="2" type="ORF">JYP50_01770</name>
</gene>
<organism evidence="2 3">
    <name type="scientific">Parahaliea mediterranea</name>
    <dbReference type="NCBI Taxonomy" id="651086"/>
    <lineage>
        <taxon>Bacteria</taxon>
        <taxon>Pseudomonadati</taxon>
        <taxon>Pseudomonadota</taxon>
        <taxon>Gammaproteobacteria</taxon>
        <taxon>Cellvibrionales</taxon>
        <taxon>Halieaceae</taxon>
        <taxon>Parahaliea</taxon>
    </lineage>
</organism>
<dbReference type="AlphaFoldDB" id="A0A939IKC0"/>
<dbReference type="EMBL" id="JAFKCZ010000001">
    <property type="protein sequence ID" value="MBN7795300.1"/>
    <property type="molecule type" value="Genomic_DNA"/>
</dbReference>
<protein>
    <submittedName>
        <fullName evidence="2">N-acetylmuramoyl-L-alanine amidase</fullName>
    </submittedName>
</protein>
<reference evidence="2" key="1">
    <citation type="submission" date="2021-02" db="EMBL/GenBank/DDBJ databases">
        <title>PHA producing bacteria isolated from coastal sediment in Guangdong, Shenzhen.</title>
        <authorList>
            <person name="Zheng W."/>
            <person name="Yu S."/>
            <person name="Huang Y."/>
        </authorList>
    </citation>
    <scope>NUCLEOTIDE SEQUENCE</scope>
    <source>
        <strain evidence="2">TN14-10</strain>
    </source>
</reference>
<dbReference type="GO" id="GO:0009253">
    <property type="term" value="P:peptidoglycan catabolic process"/>
    <property type="evidence" value="ECO:0007669"/>
    <property type="project" value="InterPro"/>
</dbReference>
<evidence type="ECO:0000313" key="2">
    <source>
        <dbReference type="EMBL" id="MBN7795300.1"/>
    </source>
</evidence>
<dbReference type="SMART" id="SM00646">
    <property type="entry name" value="Ami_3"/>
    <property type="match status" value="1"/>
</dbReference>
<dbReference type="InterPro" id="IPR002508">
    <property type="entry name" value="MurNAc-LAA_cat"/>
</dbReference>
<dbReference type="Proteomes" id="UP000664303">
    <property type="component" value="Unassembled WGS sequence"/>
</dbReference>
<name>A0A939IKC0_9GAMM</name>
<proteinExistence type="predicted"/>